<proteinExistence type="predicted"/>
<dbReference type="AlphaFoldDB" id="A0A5B6VXC2"/>
<organism evidence="1 2">
    <name type="scientific">Gossypium australe</name>
    <dbReference type="NCBI Taxonomy" id="47621"/>
    <lineage>
        <taxon>Eukaryota</taxon>
        <taxon>Viridiplantae</taxon>
        <taxon>Streptophyta</taxon>
        <taxon>Embryophyta</taxon>
        <taxon>Tracheophyta</taxon>
        <taxon>Spermatophyta</taxon>
        <taxon>Magnoliopsida</taxon>
        <taxon>eudicotyledons</taxon>
        <taxon>Gunneridae</taxon>
        <taxon>Pentapetalae</taxon>
        <taxon>rosids</taxon>
        <taxon>malvids</taxon>
        <taxon>Malvales</taxon>
        <taxon>Malvaceae</taxon>
        <taxon>Malvoideae</taxon>
        <taxon>Gossypium</taxon>
    </lineage>
</organism>
<accession>A0A5B6VXC2</accession>
<dbReference type="OrthoDB" id="1923214at2759"/>
<evidence type="ECO:0000313" key="1">
    <source>
        <dbReference type="EMBL" id="KAA3473686.1"/>
    </source>
</evidence>
<evidence type="ECO:0000313" key="2">
    <source>
        <dbReference type="Proteomes" id="UP000325315"/>
    </source>
</evidence>
<dbReference type="Proteomes" id="UP000325315">
    <property type="component" value="Unassembled WGS sequence"/>
</dbReference>
<keyword evidence="2" id="KW-1185">Reference proteome</keyword>
<dbReference type="EMBL" id="SMMG02000005">
    <property type="protein sequence ID" value="KAA3473686.1"/>
    <property type="molecule type" value="Genomic_DNA"/>
</dbReference>
<protein>
    <submittedName>
        <fullName evidence="1">Uncharacterized protein</fullName>
    </submittedName>
</protein>
<reference evidence="2" key="1">
    <citation type="journal article" date="2019" name="Plant Biotechnol. J.">
        <title>Genome sequencing of the Australian wild diploid species Gossypium australe highlights disease resistance and delayed gland morphogenesis.</title>
        <authorList>
            <person name="Cai Y."/>
            <person name="Cai X."/>
            <person name="Wang Q."/>
            <person name="Wang P."/>
            <person name="Zhang Y."/>
            <person name="Cai C."/>
            <person name="Xu Y."/>
            <person name="Wang K."/>
            <person name="Zhou Z."/>
            <person name="Wang C."/>
            <person name="Geng S."/>
            <person name="Li B."/>
            <person name="Dong Q."/>
            <person name="Hou Y."/>
            <person name="Wang H."/>
            <person name="Ai P."/>
            <person name="Liu Z."/>
            <person name="Yi F."/>
            <person name="Sun M."/>
            <person name="An G."/>
            <person name="Cheng J."/>
            <person name="Zhang Y."/>
            <person name="Shi Q."/>
            <person name="Xie Y."/>
            <person name="Shi X."/>
            <person name="Chang Y."/>
            <person name="Huang F."/>
            <person name="Chen Y."/>
            <person name="Hong S."/>
            <person name="Mi L."/>
            <person name="Sun Q."/>
            <person name="Zhang L."/>
            <person name="Zhou B."/>
            <person name="Peng R."/>
            <person name="Zhang X."/>
            <person name="Liu F."/>
        </authorList>
    </citation>
    <scope>NUCLEOTIDE SEQUENCE [LARGE SCALE GENOMIC DNA]</scope>
    <source>
        <strain evidence="2">cv. PA1801</strain>
    </source>
</reference>
<comment type="caution">
    <text evidence="1">The sequence shown here is derived from an EMBL/GenBank/DDBJ whole genome shotgun (WGS) entry which is preliminary data.</text>
</comment>
<gene>
    <name evidence="1" type="ORF">EPI10_024047</name>
</gene>
<name>A0A5B6VXC2_9ROSI</name>
<sequence length="72" mass="7567">MGGREATTSQSGQGKVPIPKFKKRAVSAVRNWPPGCGPAAGDSYRQIAVVSLVDSVGIEGLELRVLRIGNTM</sequence>